<dbReference type="Proteomes" id="UP001605036">
    <property type="component" value="Unassembled WGS sequence"/>
</dbReference>
<sequence>MGESLNAMMEEVRKTVDETMMPVQRYIYFTLQRSFYECGLNCFNIKKASQDEIQTCLTKCQQPLQRAQMVVDNELTRFQERLERSFMVCRDKVESYDGAPADDAAKLKKMESCMELSLKEHMKVLPRFKRRTEVSARKQGRIIAYELLDVNCLQYSLPKNFTPHGRGKLRWTLLAFARPIRQLRPPEGSLCLQVTVYERVSPGRRFKVWRQL</sequence>
<evidence type="ECO:0000313" key="3">
    <source>
        <dbReference type="Proteomes" id="UP001605036"/>
    </source>
</evidence>
<reference evidence="2 3" key="1">
    <citation type="submission" date="2024-09" db="EMBL/GenBank/DDBJ databases">
        <title>Chromosome-scale assembly of Riccia fluitans.</title>
        <authorList>
            <person name="Paukszto L."/>
            <person name="Sawicki J."/>
            <person name="Karawczyk K."/>
            <person name="Piernik-Szablinska J."/>
            <person name="Szczecinska M."/>
            <person name="Mazdziarz M."/>
        </authorList>
    </citation>
    <scope>NUCLEOTIDE SEQUENCE [LARGE SCALE GENOMIC DNA]</scope>
    <source>
        <strain evidence="2">Rf_01</strain>
        <tissue evidence="2">Aerial parts of the thallus</tissue>
    </source>
</reference>
<protein>
    <recommendedName>
        <fullName evidence="4">Protein FAM136A</fullName>
    </recommendedName>
</protein>
<evidence type="ECO:0000313" key="2">
    <source>
        <dbReference type="EMBL" id="KAL2636022.1"/>
    </source>
</evidence>
<gene>
    <name evidence="2" type="ORF">R1flu_007501</name>
</gene>
<organism evidence="2 3">
    <name type="scientific">Riccia fluitans</name>
    <dbReference type="NCBI Taxonomy" id="41844"/>
    <lineage>
        <taxon>Eukaryota</taxon>
        <taxon>Viridiplantae</taxon>
        <taxon>Streptophyta</taxon>
        <taxon>Embryophyta</taxon>
        <taxon>Marchantiophyta</taxon>
        <taxon>Marchantiopsida</taxon>
        <taxon>Marchantiidae</taxon>
        <taxon>Marchantiales</taxon>
        <taxon>Ricciaceae</taxon>
        <taxon>Riccia</taxon>
    </lineage>
</organism>
<evidence type="ECO:0008006" key="4">
    <source>
        <dbReference type="Google" id="ProtNLM"/>
    </source>
</evidence>
<dbReference type="PANTHER" id="PTHR21096">
    <property type="entry name" value="PROTEIN FAM136A"/>
    <property type="match status" value="1"/>
</dbReference>
<dbReference type="EMBL" id="JBHFFA010000003">
    <property type="protein sequence ID" value="KAL2636022.1"/>
    <property type="molecule type" value="Genomic_DNA"/>
</dbReference>
<accession>A0ABD1Z365</accession>
<keyword evidence="3" id="KW-1185">Reference proteome</keyword>
<dbReference type="PANTHER" id="PTHR21096:SF0">
    <property type="entry name" value="PROTEIN FAM136A"/>
    <property type="match status" value="1"/>
</dbReference>
<name>A0ABD1Z365_9MARC</name>
<dbReference type="InterPro" id="IPR008560">
    <property type="entry name" value="DUF842_euk"/>
</dbReference>
<proteinExistence type="inferred from homology"/>
<evidence type="ECO:0000256" key="1">
    <source>
        <dbReference type="ARBA" id="ARBA00009952"/>
    </source>
</evidence>
<dbReference type="AlphaFoldDB" id="A0ABD1Z365"/>
<comment type="caution">
    <text evidence="2">The sequence shown here is derived from an EMBL/GenBank/DDBJ whole genome shotgun (WGS) entry which is preliminary data.</text>
</comment>
<comment type="similarity">
    <text evidence="1">Belongs to the FAM136 family.</text>
</comment>
<dbReference type="Pfam" id="PF05811">
    <property type="entry name" value="DUF842"/>
    <property type="match status" value="1"/>
</dbReference>